<keyword evidence="4 7" id="KW-0945">Host-virus interaction</keyword>
<protein>
    <recommendedName>
        <fullName evidence="2 7">E1B protein, small T-antigen</fullName>
    </recommendedName>
</protein>
<evidence type="ECO:0000256" key="2">
    <source>
        <dbReference type="ARBA" id="ARBA00013796"/>
    </source>
</evidence>
<evidence type="ECO:0000313" key="8">
    <source>
        <dbReference type="EMBL" id="AXE75621.1"/>
    </source>
</evidence>
<dbReference type="RefSeq" id="YP_010790737.1">
    <property type="nucleotide sequence ID" value="NC_075454.1"/>
</dbReference>
<evidence type="ECO:0000313" key="9">
    <source>
        <dbReference type="Proteomes" id="UP000319886"/>
    </source>
</evidence>
<organism evidence="8 9">
    <name type="scientific">Egyptian fruit bat adenovirus</name>
    <dbReference type="NCBI Taxonomy" id="2849732"/>
    <lineage>
        <taxon>Viruses</taxon>
        <taxon>Varidnaviria</taxon>
        <taxon>Bamfordvirae</taxon>
        <taxon>Preplasmiviricota</taxon>
        <taxon>Polisuviricotina</taxon>
        <taxon>Pharingeaviricetes</taxon>
        <taxon>Rowavirales</taxon>
        <taxon>Adenoviridae</taxon>
        <taxon>Mastadenovirus</taxon>
        <taxon>Mastadenovirus aegyptiaci</taxon>
        <taxon>Bat mastadenovirus I</taxon>
    </lineage>
</organism>
<dbReference type="PROSITE" id="PS50062">
    <property type="entry name" value="BCL2_FAMILY"/>
    <property type="match status" value="1"/>
</dbReference>
<evidence type="ECO:0000256" key="4">
    <source>
        <dbReference type="ARBA" id="ARBA00022581"/>
    </source>
</evidence>
<evidence type="ECO:0000256" key="3">
    <source>
        <dbReference type="ARBA" id="ARBA00022518"/>
    </source>
</evidence>
<keyword evidence="6 7" id="KW-1119">Modulation of host cell apoptosis by virus</keyword>
<accession>A0A344X9T9</accession>
<keyword evidence="3 7" id="KW-0244">Early protein</keyword>
<keyword evidence="5 7" id="KW-1081">Inhibition of host apoptosis by viral BCL2-like protein</keyword>
<dbReference type="InterPro" id="IPR002475">
    <property type="entry name" value="Bcl2-like"/>
</dbReference>
<evidence type="ECO:0000256" key="6">
    <source>
        <dbReference type="ARBA" id="ARBA00023323"/>
    </source>
</evidence>
<name>A0A344X9T9_9ADEN</name>
<evidence type="ECO:0000256" key="5">
    <source>
        <dbReference type="ARBA" id="ARBA00023189"/>
    </source>
</evidence>
<evidence type="ECO:0000256" key="7">
    <source>
        <dbReference type="RuleBase" id="RU364111"/>
    </source>
</evidence>
<sequence length="123" mass="14177">MTREVYSVKLEKASDFEELLESEPTILYYLRLGESIHFEEVVTPALLFGTTGRTITSLAFLAFLIDTLKQQSIFTWEYIVEVIALGTWKQLTRTTMRESLRNQPTALPETLEEINLGSKEEEK</sequence>
<proteinExistence type="inferred from homology"/>
<dbReference type="GO" id="GO:0033668">
    <property type="term" value="P:symbiont-mediated suppression of host apoptosis"/>
    <property type="evidence" value="ECO:0007669"/>
    <property type="project" value="UniProtKB-KW"/>
</dbReference>
<evidence type="ECO:0000256" key="1">
    <source>
        <dbReference type="ARBA" id="ARBA00010275"/>
    </source>
</evidence>
<comment type="similarity">
    <text evidence="1 7">Belongs to the adenoviridae E1B 19 kDa protein family.</text>
</comment>
<keyword evidence="9" id="KW-1185">Reference proteome</keyword>
<dbReference type="EMBL" id="MG551742">
    <property type="protein sequence ID" value="AXE75621.1"/>
    <property type="molecule type" value="Genomic_DNA"/>
</dbReference>
<dbReference type="Pfam" id="PF01691">
    <property type="entry name" value="Adeno_E1B_19K"/>
    <property type="match status" value="1"/>
</dbReference>
<dbReference type="Proteomes" id="UP000319886">
    <property type="component" value="Segment"/>
</dbReference>
<reference evidence="8 9" key="1">
    <citation type="journal article" date="2018" name="Sci. Rep.">
        <title>A novel adenovirus isolated from the Egyptian fruit bat in South Africa is closely related to recent isolates from China.</title>
        <authorList>
            <person name="Jansen van Vuren P."/>
            <person name="Allam M."/>
            <person name="Wiley M.R."/>
            <person name="Ismail A."/>
            <person name="Storm N."/>
            <person name="Birkhead M."/>
            <person name="Markotter W."/>
            <person name="Palacios G."/>
            <person name="Paweska J.T."/>
        </authorList>
    </citation>
    <scope>NUCLEOTIDE SEQUENCE [LARGE SCALE GENOMIC DNA]</scope>
    <source>
        <strain evidence="8">3085</strain>
    </source>
</reference>
<dbReference type="KEGG" id="vg:80528148"/>
<dbReference type="InterPro" id="IPR002924">
    <property type="entry name" value="Adenovir_t-Ag_E1B_19kDa"/>
</dbReference>
<dbReference type="GeneID" id="80528148"/>